<evidence type="ECO:0000313" key="3">
    <source>
        <dbReference type="Proteomes" id="UP000215137"/>
    </source>
</evidence>
<dbReference type="KEGG" id="bko:CKF48_18745"/>
<accession>A0A248TLY7</accession>
<name>A0A248TLY7_9BACI</name>
<evidence type="ECO:0000259" key="1">
    <source>
        <dbReference type="Pfam" id="PF14493"/>
    </source>
</evidence>
<dbReference type="InterPro" id="IPR008308">
    <property type="entry name" value="YpbB-like"/>
</dbReference>
<dbReference type="InterPro" id="IPR036388">
    <property type="entry name" value="WH-like_DNA-bd_sf"/>
</dbReference>
<organism evidence="2 3">
    <name type="scientific">Cytobacillus kochii</name>
    <dbReference type="NCBI Taxonomy" id="859143"/>
    <lineage>
        <taxon>Bacteria</taxon>
        <taxon>Bacillati</taxon>
        <taxon>Bacillota</taxon>
        <taxon>Bacilli</taxon>
        <taxon>Bacillales</taxon>
        <taxon>Bacillaceae</taxon>
        <taxon>Cytobacillus</taxon>
    </lineage>
</organism>
<dbReference type="Pfam" id="PF14493">
    <property type="entry name" value="HTH_40"/>
    <property type="match status" value="1"/>
</dbReference>
<sequence length="358" mass="41833">MNKGERNVSVIQKLVLFCLKSIENQRTAYAILHLLNGKKSSQTIQDAHLFHLKQYFHVLPHLAREEFNQILDHLLEEKYVTCLGEGSYRMTEKGDMYLQEFAEPIIPSYLNGWSYNRMDKLFWERLSLMVQVISNLVAYNGRYLPIQNNKPDLDWLKNFIQRNRINRHELATQLFKELQQILTNKKIDPLILILRLTGSNRIGLTQQQAAEQLQMSMLTYQLHFTNVIHMILTEVKENNTSYPLLEQILETKETNEWLQLTQSTRKTAIYLNQGYDIEDIIKIRKLKQGTIEDHIVELAIVDSSFNIDVYVPPEVQSNIIKTSTNGIKQLKYIRQSVPEASYFQIRLVLAKHKSAVSV</sequence>
<dbReference type="Proteomes" id="UP000215137">
    <property type="component" value="Chromosome"/>
</dbReference>
<dbReference type="Gene3D" id="1.10.10.10">
    <property type="entry name" value="Winged helix-like DNA-binding domain superfamily/Winged helix DNA-binding domain"/>
    <property type="match status" value="1"/>
</dbReference>
<gene>
    <name evidence="2" type="ORF">CKF48_18745</name>
</gene>
<proteinExistence type="predicted"/>
<dbReference type="EMBL" id="CP022983">
    <property type="protein sequence ID" value="ASV69162.1"/>
    <property type="molecule type" value="Genomic_DNA"/>
</dbReference>
<reference evidence="2 3" key="1">
    <citation type="submission" date="2017-08" db="EMBL/GenBank/DDBJ databases">
        <title>Complete Genome Sequence of Bacillus kochii Oregon-R-modENCODE STRAIN BDGP4, isolated from Drosophila melanogaster gut.</title>
        <authorList>
            <person name="Wan K.H."/>
            <person name="Yu C."/>
            <person name="Park S."/>
            <person name="Hammonds A.S."/>
            <person name="Booth B.W."/>
            <person name="Celniker S.E."/>
        </authorList>
    </citation>
    <scope>NUCLEOTIDE SEQUENCE [LARGE SCALE GENOMIC DNA]</scope>
    <source>
        <strain evidence="2 3">BDGP4</strain>
    </source>
</reference>
<keyword evidence="3" id="KW-1185">Reference proteome</keyword>
<evidence type="ECO:0000313" key="2">
    <source>
        <dbReference type="EMBL" id="ASV69162.1"/>
    </source>
</evidence>
<dbReference type="InterPro" id="IPR029491">
    <property type="entry name" value="Helicase_HTH"/>
</dbReference>
<dbReference type="PIRSF" id="PIRSF021350">
    <property type="entry name" value="UCP021350"/>
    <property type="match status" value="1"/>
</dbReference>
<feature type="domain" description="Helicase Helix-turn-helix" evidence="1">
    <location>
        <begin position="264"/>
        <end position="349"/>
    </location>
</feature>
<dbReference type="AlphaFoldDB" id="A0A248TLY7"/>
<protein>
    <recommendedName>
        <fullName evidence="1">Helicase Helix-turn-helix domain-containing protein</fullName>
    </recommendedName>
</protein>